<reference evidence="1" key="1">
    <citation type="submission" date="2014-11" db="EMBL/GenBank/DDBJ databases">
        <authorList>
            <person name="Amaro Gonzalez C."/>
        </authorList>
    </citation>
    <scope>NUCLEOTIDE SEQUENCE</scope>
</reference>
<reference evidence="1" key="2">
    <citation type="journal article" date="2015" name="Fish Shellfish Immunol.">
        <title>Early steps in the European eel (Anguilla anguilla)-Vibrio vulnificus interaction in the gills: Role of the RtxA13 toxin.</title>
        <authorList>
            <person name="Callol A."/>
            <person name="Pajuelo D."/>
            <person name="Ebbesson L."/>
            <person name="Teles M."/>
            <person name="MacKenzie S."/>
            <person name="Amaro C."/>
        </authorList>
    </citation>
    <scope>NUCLEOTIDE SEQUENCE</scope>
</reference>
<proteinExistence type="predicted"/>
<accession>A0A0E9UCI8</accession>
<dbReference type="EMBL" id="GBXM01045130">
    <property type="protein sequence ID" value="JAH63447.1"/>
    <property type="molecule type" value="Transcribed_RNA"/>
</dbReference>
<evidence type="ECO:0000313" key="1">
    <source>
        <dbReference type="EMBL" id="JAH63447.1"/>
    </source>
</evidence>
<dbReference type="AlphaFoldDB" id="A0A0E9UCI8"/>
<protein>
    <submittedName>
        <fullName evidence="1">Uncharacterized protein</fullName>
    </submittedName>
</protein>
<sequence length="61" mass="6942">MPCHASMSILCQDRRQNCSLLQSHWQPWETLVDFRALFAAVFLSLGCAKSSDLVSLRTRSE</sequence>
<name>A0A0E9UCI8_ANGAN</name>
<organism evidence="1">
    <name type="scientific">Anguilla anguilla</name>
    <name type="common">European freshwater eel</name>
    <name type="synonym">Muraena anguilla</name>
    <dbReference type="NCBI Taxonomy" id="7936"/>
    <lineage>
        <taxon>Eukaryota</taxon>
        <taxon>Metazoa</taxon>
        <taxon>Chordata</taxon>
        <taxon>Craniata</taxon>
        <taxon>Vertebrata</taxon>
        <taxon>Euteleostomi</taxon>
        <taxon>Actinopterygii</taxon>
        <taxon>Neopterygii</taxon>
        <taxon>Teleostei</taxon>
        <taxon>Anguilliformes</taxon>
        <taxon>Anguillidae</taxon>
        <taxon>Anguilla</taxon>
    </lineage>
</organism>